<dbReference type="Gene3D" id="2.120.10.70">
    <property type="entry name" value="Fucose-specific lectin"/>
    <property type="match status" value="1"/>
</dbReference>
<dbReference type="Proteomes" id="UP000183567">
    <property type="component" value="Unassembled WGS sequence"/>
</dbReference>
<gene>
    <name evidence="1" type="ORF">AZE42_08946</name>
</gene>
<evidence type="ECO:0000313" key="2">
    <source>
        <dbReference type="Proteomes" id="UP000183567"/>
    </source>
</evidence>
<dbReference type="EMBL" id="LVVM01001709">
    <property type="protein sequence ID" value="OJA17978.1"/>
    <property type="molecule type" value="Genomic_DNA"/>
</dbReference>
<dbReference type="AlphaFoldDB" id="A0A1J8R8B4"/>
<protein>
    <submittedName>
        <fullName evidence="1">Uncharacterized protein</fullName>
    </submittedName>
</protein>
<proteinExistence type="predicted"/>
<reference evidence="1 2" key="1">
    <citation type="submission" date="2016-03" db="EMBL/GenBank/DDBJ databases">
        <title>Comparative genomics of the ectomycorrhizal sister species Rhizopogon vinicolor and Rhizopogon vesiculosus (Basidiomycota: Boletales) reveals a divergence of the mating type B locus.</title>
        <authorList>
            <person name="Mujic A.B."/>
            <person name="Kuo A."/>
            <person name="Tritt A."/>
            <person name="Lipzen A."/>
            <person name="Chen C."/>
            <person name="Johnson J."/>
            <person name="Sharma A."/>
            <person name="Barry K."/>
            <person name="Grigoriev I.V."/>
            <person name="Spatafora J.W."/>
        </authorList>
    </citation>
    <scope>NUCLEOTIDE SEQUENCE [LARGE SCALE GENOMIC DNA]</scope>
    <source>
        <strain evidence="1 2">AM-OR11-056</strain>
    </source>
</reference>
<evidence type="ECO:0000313" key="1">
    <source>
        <dbReference type="EMBL" id="OJA17978.1"/>
    </source>
</evidence>
<keyword evidence="2" id="KW-1185">Reference proteome</keyword>
<dbReference type="OrthoDB" id="407298at2759"/>
<organism evidence="1 2">
    <name type="scientific">Rhizopogon vesiculosus</name>
    <dbReference type="NCBI Taxonomy" id="180088"/>
    <lineage>
        <taxon>Eukaryota</taxon>
        <taxon>Fungi</taxon>
        <taxon>Dikarya</taxon>
        <taxon>Basidiomycota</taxon>
        <taxon>Agaricomycotina</taxon>
        <taxon>Agaricomycetes</taxon>
        <taxon>Agaricomycetidae</taxon>
        <taxon>Boletales</taxon>
        <taxon>Suillineae</taxon>
        <taxon>Rhizopogonaceae</taxon>
        <taxon>Rhizopogon</taxon>
    </lineage>
</organism>
<sequence length="179" mass="20186">MSKAIFPPGTVAGHMSEIVQTGSQWRTFVHCSDNKIHQLVRDANALDYQNNVVPGPIPMRNSPVAVICWGVEVLHASVSSSYPSEILMNLQTRIYYFTDELKVQEMDWDSNIRHYFEAGPTLGDVMEGSIALYAQVDADGDTLAEIRVGYQSPSNPETITESYYTFSTGWRTRIYHNEM</sequence>
<comment type="caution">
    <text evidence="1">The sequence shown here is derived from an EMBL/GenBank/DDBJ whole genome shotgun (WGS) entry which is preliminary data.</text>
</comment>
<name>A0A1J8R8B4_9AGAM</name>
<accession>A0A1J8R8B4</accession>